<dbReference type="GO" id="GO:0042597">
    <property type="term" value="C:periplasmic space"/>
    <property type="evidence" value="ECO:0007669"/>
    <property type="project" value="UniProtKB-ARBA"/>
</dbReference>
<dbReference type="SUPFAM" id="SSF53850">
    <property type="entry name" value="Periplasmic binding protein-like II"/>
    <property type="match status" value="1"/>
</dbReference>
<dbReference type="RefSeq" id="WP_069644419.1">
    <property type="nucleotide sequence ID" value="NZ_MIJE01000036.1"/>
</dbReference>
<feature type="domain" description="Solute-binding protein family 5" evidence="1">
    <location>
        <begin position="102"/>
        <end position="323"/>
    </location>
</feature>
<dbReference type="Gene3D" id="3.90.76.10">
    <property type="entry name" value="Dipeptide-binding Protein, Domain 1"/>
    <property type="match status" value="1"/>
</dbReference>
<accession>A0A1E5FZE0</accession>
<dbReference type="InterPro" id="IPR000914">
    <property type="entry name" value="SBP_5_dom"/>
</dbReference>
<keyword evidence="3" id="KW-1185">Reference proteome</keyword>
<sequence>MFIKSVSVRIIYLVLIVSILASCNTDLRRPEGQEIDNSKEQYHGPYIVATLENPTKKDFFPFNLPSFNNNQHRFEHLVFDGILQLDKEKGFSASLGSVEFNQDYNQATISLDDRSWHDGQPITADDVVHTYELLYRNSEIVQFHNILLHINGATSYMSRVADSITGIEVINDKQIVFSFDIIDVENILIFTYPIIPKHVYGELNDDNASKLFQEILLGSGEYRASKLQNNEIHLVKTNGDTGQKSEYIWRTYNPEQLLNALYTEEVDIFYTNSKFATEYIGELPNYSVKTEAGTMFYYLGFNFDKDYLDKNLRQRLREAVLTASKNGIENEYEYELQNDFGQSKRMLDLVYIEGMASIERMANVVAQSLEQLGVGVNKRPVALDSYIRELYVDRDFDLFISVGAYSTMPYQSQWWSASQLTENNGYNVTGFVSKYDEQLQETNLTPYFLQTEAVETTEVITTLYNKLQQEIDEEVPYFLLTEVQDTWLVHSRVKQYNFH</sequence>
<dbReference type="PANTHER" id="PTHR30290">
    <property type="entry name" value="PERIPLASMIC BINDING COMPONENT OF ABC TRANSPORTER"/>
    <property type="match status" value="1"/>
</dbReference>
<evidence type="ECO:0000313" key="2">
    <source>
        <dbReference type="EMBL" id="OEF95606.1"/>
    </source>
</evidence>
<dbReference type="InterPro" id="IPR039424">
    <property type="entry name" value="SBP_5"/>
</dbReference>
<dbReference type="PIRSF" id="PIRSF002741">
    <property type="entry name" value="MppA"/>
    <property type="match status" value="1"/>
</dbReference>
<dbReference type="Proteomes" id="UP000094296">
    <property type="component" value="Unassembled WGS sequence"/>
</dbReference>
<dbReference type="InterPro" id="IPR030678">
    <property type="entry name" value="Peptide/Ni-bd"/>
</dbReference>
<dbReference type="Gene3D" id="3.10.105.10">
    <property type="entry name" value="Dipeptide-binding Protein, Domain 3"/>
    <property type="match status" value="2"/>
</dbReference>
<dbReference type="GO" id="GO:0043190">
    <property type="term" value="C:ATP-binding cassette (ABC) transporter complex"/>
    <property type="evidence" value="ECO:0007669"/>
    <property type="project" value="InterPro"/>
</dbReference>
<dbReference type="AlphaFoldDB" id="A0A1E5FZE0"/>
<comment type="caution">
    <text evidence="2">The sequence shown here is derived from an EMBL/GenBank/DDBJ whole genome shotgun (WGS) entry which is preliminary data.</text>
</comment>
<protein>
    <recommendedName>
        <fullName evidence="1">Solute-binding protein family 5 domain-containing protein</fullName>
    </recommendedName>
</protein>
<gene>
    <name evidence="2" type="ORF">BHF68_12210</name>
</gene>
<dbReference type="EMBL" id="MIJE01000036">
    <property type="protein sequence ID" value="OEF95606.1"/>
    <property type="molecule type" value="Genomic_DNA"/>
</dbReference>
<name>A0A1E5FZE0_9FIRM</name>
<proteinExistence type="predicted"/>
<dbReference type="Pfam" id="PF00496">
    <property type="entry name" value="SBP_bac_5"/>
    <property type="match status" value="1"/>
</dbReference>
<evidence type="ECO:0000259" key="1">
    <source>
        <dbReference type="Pfam" id="PF00496"/>
    </source>
</evidence>
<dbReference type="GO" id="GO:1904680">
    <property type="term" value="F:peptide transmembrane transporter activity"/>
    <property type="evidence" value="ECO:0007669"/>
    <property type="project" value="TreeGrafter"/>
</dbReference>
<reference evidence="2 3" key="1">
    <citation type="submission" date="2016-09" db="EMBL/GenBank/DDBJ databases">
        <title>Draft genome sequence for the type strain of Desulfuribacillus alkaliarsenatis AHT28, an obligately anaerobic, sulfidogenic bacterium isolated from Russian soda lake sediments.</title>
        <authorList>
            <person name="Abin C.A."/>
            <person name="Hollibaugh J.T."/>
        </authorList>
    </citation>
    <scope>NUCLEOTIDE SEQUENCE [LARGE SCALE GENOMIC DNA]</scope>
    <source>
        <strain evidence="2 3">AHT28</strain>
    </source>
</reference>
<evidence type="ECO:0000313" key="3">
    <source>
        <dbReference type="Proteomes" id="UP000094296"/>
    </source>
</evidence>
<dbReference type="STRING" id="766136.BHF68_12210"/>
<dbReference type="Gene3D" id="3.40.190.10">
    <property type="entry name" value="Periplasmic binding protein-like II"/>
    <property type="match status" value="2"/>
</dbReference>
<organism evidence="2 3">
    <name type="scientific">Desulfuribacillus alkaliarsenatis</name>
    <dbReference type="NCBI Taxonomy" id="766136"/>
    <lineage>
        <taxon>Bacteria</taxon>
        <taxon>Bacillati</taxon>
        <taxon>Bacillota</taxon>
        <taxon>Desulfuribacillia</taxon>
        <taxon>Desulfuribacillales</taxon>
        <taxon>Desulfuribacillaceae</taxon>
        <taxon>Desulfuribacillus</taxon>
    </lineage>
</organism>
<dbReference type="PROSITE" id="PS51257">
    <property type="entry name" value="PROKAR_LIPOPROTEIN"/>
    <property type="match status" value="1"/>
</dbReference>
<dbReference type="GO" id="GO:0015833">
    <property type="term" value="P:peptide transport"/>
    <property type="evidence" value="ECO:0007669"/>
    <property type="project" value="TreeGrafter"/>
</dbReference>